<dbReference type="Proteomes" id="UP000240883">
    <property type="component" value="Unassembled WGS sequence"/>
</dbReference>
<dbReference type="PANTHER" id="PTHR48099">
    <property type="entry name" value="C-1-TETRAHYDROFOLATE SYNTHASE, CYTOPLASMIC-RELATED"/>
    <property type="match status" value="1"/>
</dbReference>
<dbReference type="EMBL" id="KZ678140">
    <property type="protein sequence ID" value="PSN63021.1"/>
    <property type="molecule type" value="Genomic_DNA"/>
</dbReference>
<dbReference type="Gene3D" id="3.40.50.720">
    <property type="entry name" value="NAD(P)-binding Rossmann-like Domain"/>
    <property type="match status" value="1"/>
</dbReference>
<dbReference type="Pfam" id="PF02882">
    <property type="entry name" value="THF_DHG_CYH_C"/>
    <property type="match status" value="1"/>
</dbReference>
<dbReference type="SUPFAM" id="SSF51735">
    <property type="entry name" value="NAD(P)-binding Rossmann-fold domains"/>
    <property type="match status" value="1"/>
</dbReference>
<dbReference type="InterPro" id="IPR036291">
    <property type="entry name" value="NAD(P)-bd_dom_sf"/>
</dbReference>
<dbReference type="GO" id="GO:0005634">
    <property type="term" value="C:nucleus"/>
    <property type="evidence" value="ECO:0007669"/>
    <property type="project" value="UniProtKB-SubCell"/>
</dbReference>
<dbReference type="InterPro" id="IPR046346">
    <property type="entry name" value="Aminoacid_DH-like_N_sf"/>
</dbReference>
<comment type="subcellular location">
    <subcellularLocation>
        <location evidence="2">Cytoplasm</location>
    </subcellularLocation>
    <subcellularLocation>
        <location evidence="1">Nucleus</location>
    </subcellularLocation>
</comment>
<sequence>MADDKPNCKVVLANNIAKSLLQEVHDGLEKIGRKPLLVGFLSSSDPAARVYAEWTGKTASDNGFAFELREVDRELLEDALIDANNDPAVDGIIVYYPIFGNRQDQYLQQIVSIDKDVEGLSHQYVFNMYQNIRFLDDAQMKKSILPCTPLAVIKILEYLRIYNTILPYGNRLHGRTVTVINRSEVVGRPLAALLANDGACVYSVDINDVQQFHRGEGLRKRRHEVTEKPGWTLENCLPLSDVVISGVPGDKYKVPAHLLREGAVCINFSSERNFNPDVKEKASIYVPAIGKVTIVVLLRNLLRIVQNKIDAAAADTETSAPQEKAAPASS</sequence>
<dbReference type="PRINTS" id="PR00085">
    <property type="entry name" value="THFDHDRGNASE"/>
</dbReference>
<evidence type="ECO:0000256" key="7">
    <source>
        <dbReference type="ARBA" id="ARBA00023002"/>
    </source>
</evidence>
<keyword evidence="4" id="KW-0963">Cytoplasm</keyword>
<evidence type="ECO:0000256" key="4">
    <source>
        <dbReference type="ARBA" id="ARBA00022490"/>
    </source>
</evidence>
<dbReference type="GO" id="GO:0004488">
    <property type="term" value="F:methylenetetrahydrofolate dehydrogenase (NADP+) activity"/>
    <property type="evidence" value="ECO:0007669"/>
    <property type="project" value="InterPro"/>
</dbReference>
<dbReference type="GO" id="GO:0009113">
    <property type="term" value="P:purine nucleobase biosynthetic process"/>
    <property type="evidence" value="ECO:0007669"/>
    <property type="project" value="TreeGrafter"/>
</dbReference>
<keyword evidence="8" id="KW-0520">NAD</keyword>
<proteinExistence type="inferred from homology"/>
<dbReference type="PANTHER" id="PTHR48099:SF3">
    <property type="entry name" value="METHYLENETETRAHYDROFOLATE DEHYDROGENASE [NAD(+)]"/>
    <property type="match status" value="1"/>
</dbReference>
<dbReference type="GO" id="GO:0006164">
    <property type="term" value="P:purine nucleotide biosynthetic process"/>
    <property type="evidence" value="ECO:0007669"/>
    <property type="project" value="UniProtKB-KW"/>
</dbReference>
<dbReference type="Gene3D" id="3.40.50.10860">
    <property type="entry name" value="Leucine Dehydrogenase, chain A, domain 1"/>
    <property type="match status" value="1"/>
</dbReference>
<keyword evidence="9" id="KW-0539">Nucleus</keyword>
<evidence type="ECO:0000256" key="10">
    <source>
        <dbReference type="ARBA" id="ARBA00053076"/>
    </source>
</evidence>
<dbReference type="CDD" id="cd01079">
    <property type="entry name" value="NAD_bind_m-THF_DH"/>
    <property type="match status" value="1"/>
</dbReference>
<dbReference type="STRING" id="1448308.A0A2T2NC41"/>
<dbReference type="FunFam" id="3.40.50.10860:FF:000012">
    <property type="entry name" value="Methylenetetrahydrofolate dehydrogenase [NAD(+)]"/>
    <property type="match status" value="1"/>
</dbReference>
<comment type="similarity">
    <text evidence="11">Belongs to the tetrahydrofolate dehydrogenase/cyclohydrolase family.</text>
</comment>
<dbReference type="SUPFAM" id="SSF53223">
    <property type="entry name" value="Aminoacid dehydrogenase-like, N-terminal domain"/>
    <property type="match status" value="1"/>
</dbReference>
<evidence type="ECO:0000256" key="1">
    <source>
        <dbReference type="ARBA" id="ARBA00004123"/>
    </source>
</evidence>
<dbReference type="InterPro" id="IPR020630">
    <property type="entry name" value="THF_DH/CycHdrlase_cat_dom"/>
</dbReference>
<dbReference type="InterPro" id="IPR035812">
    <property type="entry name" value="m-THF_DH_NAD-bd"/>
</dbReference>
<evidence type="ECO:0000256" key="5">
    <source>
        <dbReference type="ARBA" id="ARBA00022563"/>
    </source>
</evidence>
<evidence type="ECO:0000259" key="15">
    <source>
        <dbReference type="Pfam" id="PF02882"/>
    </source>
</evidence>
<organism evidence="16 17">
    <name type="scientific">Corynespora cassiicola Philippines</name>
    <dbReference type="NCBI Taxonomy" id="1448308"/>
    <lineage>
        <taxon>Eukaryota</taxon>
        <taxon>Fungi</taxon>
        <taxon>Dikarya</taxon>
        <taxon>Ascomycota</taxon>
        <taxon>Pezizomycotina</taxon>
        <taxon>Dothideomycetes</taxon>
        <taxon>Pleosporomycetidae</taxon>
        <taxon>Pleosporales</taxon>
        <taxon>Corynesporascaceae</taxon>
        <taxon>Corynespora</taxon>
    </lineage>
</organism>
<feature type="domain" description="Tetrahydrofolate dehydrogenase/cyclohydrolase catalytic" evidence="14">
    <location>
        <begin position="13"/>
        <end position="118"/>
    </location>
</feature>
<evidence type="ECO:0000256" key="13">
    <source>
        <dbReference type="ARBA" id="ARBA00074830"/>
    </source>
</evidence>
<evidence type="ECO:0000256" key="8">
    <source>
        <dbReference type="ARBA" id="ARBA00023027"/>
    </source>
</evidence>
<evidence type="ECO:0000256" key="3">
    <source>
        <dbReference type="ARBA" id="ARBA00011738"/>
    </source>
</evidence>
<keyword evidence="5" id="KW-0554">One-carbon metabolism</keyword>
<evidence type="ECO:0000256" key="12">
    <source>
        <dbReference type="ARBA" id="ARBA00066980"/>
    </source>
</evidence>
<evidence type="ECO:0000256" key="2">
    <source>
        <dbReference type="ARBA" id="ARBA00004496"/>
    </source>
</evidence>
<evidence type="ECO:0000313" key="16">
    <source>
        <dbReference type="EMBL" id="PSN63021.1"/>
    </source>
</evidence>
<dbReference type="GO" id="GO:0006730">
    <property type="term" value="P:one-carbon metabolic process"/>
    <property type="evidence" value="ECO:0007669"/>
    <property type="project" value="UniProtKB-KW"/>
</dbReference>
<dbReference type="GO" id="GO:0004487">
    <property type="term" value="F:methylenetetrahydrofolate dehydrogenase (NAD+) activity"/>
    <property type="evidence" value="ECO:0007669"/>
    <property type="project" value="UniProtKB-EC"/>
</dbReference>
<protein>
    <recommendedName>
        <fullName evidence="13">Methylenetetrahydrofolate dehydrogenase [NAD(+)]</fullName>
        <ecNumber evidence="12">1.5.1.15</ecNumber>
    </recommendedName>
</protein>
<gene>
    <name evidence="16" type="ORF">BS50DRAFT_576850</name>
</gene>
<evidence type="ECO:0000256" key="9">
    <source>
        <dbReference type="ARBA" id="ARBA00023242"/>
    </source>
</evidence>
<dbReference type="InterPro" id="IPR000672">
    <property type="entry name" value="THF_DH/CycHdrlase"/>
</dbReference>
<feature type="domain" description="Tetrahydrofolate dehydrogenase/cyclohydrolase NAD(P)-binding" evidence="15">
    <location>
        <begin position="146"/>
        <end position="206"/>
    </location>
</feature>
<comment type="function">
    <text evidence="10">Catalyzes oxidation of cytoplasmic one-carbon units for purine biosynthesis.</text>
</comment>
<accession>A0A2T2NC41</accession>
<keyword evidence="6" id="KW-0658">Purine biosynthesis</keyword>
<name>A0A2T2NC41_CORCC</name>
<reference evidence="16 17" key="1">
    <citation type="journal article" date="2018" name="Front. Microbiol.">
        <title>Genome-Wide Analysis of Corynespora cassiicola Leaf Fall Disease Putative Effectors.</title>
        <authorList>
            <person name="Lopez D."/>
            <person name="Ribeiro S."/>
            <person name="Label P."/>
            <person name="Fumanal B."/>
            <person name="Venisse J.S."/>
            <person name="Kohler A."/>
            <person name="de Oliveira R.R."/>
            <person name="Labutti K."/>
            <person name="Lipzen A."/>
            <person name="Lail K."/>
            <person name="Bauer D."/>
            <person name="Ohm R.A."/>
            <person name="Barry K.W."/>
            <person name="Spatafora J."/>
            <person name="Grigoriev I.V."/>
            <person name="Martin F.M."/>
            <person name="Pujade-Renaud V."/>
        </authorList>
    </citation>
    <scope>NUCLEOTIDE SEQUENCE [LARGE SCALE GENOMIC DNA]</scope>
    <source>
        <strain evidence="16 17">Philippines</strain>
    </source>
</reference>
<evidence type="ECO:0000259" key="14">
    <source>
        <dbReference type="Pfam" id="PF00763"/>
    </source>
</evidence>
<evidence type="ECO:0000256" key="6">
    <source>
        <dbReference type="ARBA" id="ARBA00022755"/>
    </source>
</evidence>
<dbReference type="FunFam" id="3.40.50.720:FF:000255">
    <property type="entry name" value="Methylenetetrahydrofolate dehydrogenase"/>
    <property type="match status" value="1"/>
</dbReference>
<dbReference type="GO" id="GO:0005829">
    <property type="term" value="C:cytosol"/>
    <property type="evidence" value="ECO:0007669"/>
    <property type="project" value="TreeGrafter"/>
</dbReference>
<dbReference type="AlphaFoldDB" id="A0A2T2NC41"/>
<keyword evidence="17" id="KW-1185">Reference proteome</keyword>
<dbReference type="InterPro" id="IPR020631">
    <property type="entry name" value="THF_DH/CycHdrlase_NAD-bd_dom"/>
</dbReference>
<evidence type="ECO:0000256" key="11">
    <source>
        <dbReference type="ARBA" id="ARBA00061364"/>
    </source>
</evidence>
<dbReference type="OrthoDB" id="41403at2759"/>
<evidence type="ECO:0000313" key="17">
    <source>
        <dbReference type="Proteomes" id="UP000240883"/>
    </source>
</evidence>
<keyword evidence="7" id="KW-0560">Oxidoreductase</keyword>
<dbReference type="EC" id="1.5.1.15" evidence="12"/>
<comment type="subunit">
    <text evidence="3">Homodimer.</text>
</comment>
<dbReference type="Pfam" id="PF00763">
    <property type="entry name" value="THF_DHG_CYH"/>
    <property type="match status" value="1"/>
</dbReference>